<dbReference type="Pfam" id="PF04576">
    <property type="entry name" value="Zein-binding"/>
    <property type="match status" value="1"/>
</dbReference>
<keyword evidence="3" id="KW-1133">Transmembrane helix</keyword>
<dbReference type="GO" id="GO:0016020">
    <property type="term" value="C:membrane"/>
    <property type="evidence" value="ECO:0007669"/>
    <property type="project" value="UniProtKB-SubCell"/>
</dbReference>
<proteinExistence type="predicted"/>
<evidence type="ECO:0000259" key="7">
    <source>
        <dbReference type="PROSITE" id="PS51775"/>
    </source>
</evidence>
<dbReference type="OrthoDB" id="1105498at2759"/>
<keyword evidence="4" id="KW-0472">Membrane</keyword>
<keyword evidence="9" id="KW-1185">Reference proteome</keyword>
<protein>
    <recommendedName>
        <fullName evidence="7">GTD-binding domain-containing protein</fullName>
    </recommendedName>
</protein>
<accession>A0A835KWA7</accession>
<dbReference type="PANTHER" id="PTHR31422">
    <property type="entry name" value="BNAANNG28530D PROTEIN"/>
    <property type="match status" value="1"/>
</dbReference>
<feature type="region of interest" description="Disordered" evidence="6">
    <location>
        <begin position="195"/>
        <end position="244"/>
    </location>
</feature>
<sequence length="429" mass="48577">MTSIEHQTGPFIKMAENDTTQLQRAIFAQYIMMKKLFMELEEEREASATAASAAMSMIRKLQKEKDEERMEAWQYKRIAEEKMNHTDRAVEILKEVMELKELEISHLRNKLQAYKHKLLDVGIDDSDIIDETISSNITFESRNVENICRKIKRNFSLPTLRFNKLYADMDIKQNGGVQSARSRWSGDGWEQISRDGIALEPMKTLSTDVNSTEKQNEEPKSPSGGGLHDSKPLDESSCSSFSAVSHQVTEDVEYTVNHDRPKDSCLDTETGEVAAHPLSGVDPHQIPERSNATTDSSCTESEIVKEGSELSPTVVTKGRGPRNLSRFAATRKIGSMNNVDRHVHRSSGSYTPRAGVERTRSRLKRVQSAKMVELNDPRSSKEQIIMLKEVYEQLGMIESHMRPSDSQESPRNDTSLDSVMEVFLLSLLY</sequence>
<evidence type="ECO:0000256" key="2">
    <source>
        <dbReference type="ARBA" id="ARBA00022692"/>
    </source>
</evidence>
<feature type="compositionally biased region" description="Polar residues" evidence="6">
    <location>
        <begin position="204"/>
        <end position="213"/>
    </location>
</feature>
<dbReference type="Proteomes" id="UP000636709">
    <property type="component" value="Unassembled WGS sequence"/>
</dbReference>
<evidence type="ECO:0000256" key="1">
    <source>
        <dbReference type="ARBA" id="ARBA00004370"/>
    </source>
</evidence>
<comment type="subcellular location">
    <subcellularLocation>
        <location evidence="1">Membrane</location>
    </subcellularLocation>
</comment>
<evidence type="ECO:0000256" key="6">
    <source>
        <dbReference type="SAM" id="MobiDB-lite"/>
    </source>
</evidence>
<dbReference type="GO" id="GO:0080115">
    <property type="term" value="F:myosin XI tail binding"/>
    <property type="evidence" value="ECO:0007669"/>
    <property type="project" value="UniProtKB-ARBA"/>
</dbReference>
<dbReference type="InterPro" id="IPR007656">
    <property type="entry name" value="GTD-bd"/>
</dbReference>
<name>A0A835KWA7_9POAL</name>
<feature type="coiled-coil region" evidence="5">
    <location>
        <begin position="51"/>
        <end position="117"/>
    </location>
</feature>
<evidence type="ECO:0000256" key="4">
    <source>
        <dbReference type="ARBA" id="ARBA00023136"/>
    </source>
</evidence>
<dbReference type="EMBL" id="JACEFO010000187">
    <property type="protein sequence ID" value="KAF8779097.1"/>
    <property type="molecule type" value="Genomic_DNA"/>
</dbReference>
<evidence type="ECO:0000256" key="3">
    <source>
        <dbReference type="ARBA" id="ARBA00022989"/>
    </source>
</evidence>
<evidence type="ECO:0000256" key="5">
    <source>
        <dbReference type="SAM" id="Coils"/>
    </source>
</evidence>
<evidence type="ECO:0000313" key="9">
    <source>
        <dbReference type="Proteomes" id="UP000636709"/>
    </source>
</evidence>
<feature type="region of interest" description="Disordered" evidence="6">
    <location>
        <begin position="275"/>
        <end position="322"/>
    </location>
</feature>
<keyword evidence="5" id="KW-0175">Coiled coil</keyword>
<comment type="caution">
    <text evidence="8">The sequence shown here is derived from an EMBL/GenBank/DDBJ whole genome shotgun (WGS) entry which is preliminary data.</text>
</comment>
<dbReference type="PROSITE" id="PS51775">
    <property type="entry name" value="GTD_BINDING"/>
    <property type="match status" value="1"/>
</dbReference>
<keyword evidence="2" id="KW-0812">Transmembrane</keyword>
<gene>
    <name evidence="8" type="ORF">HU200_003066</name>
</gene>
<evidence type="ECO:0000313" key="8">
    <source>
        <dbReference type="EMBL" id="KAF8779097.1"/>
    </source>
</evidence>
<dbReference type="AlphaFoldDB" id="A0A835KWA7"/>
<reference evidence="8" key="1">
    <citation type="submission" date="2020-07" db="EMBL/GenBank/DDBJ databases">
        <title>Genome sequence and genetic diversity analysis of an under-domesticated orphan crop, white fonio (Digitaria exilis).</title>
        <authorList>
            <person name="Bennetzen J.L."/>
            <person name="Chen S."/>
            <person name="Ma X."/>
            <person name="Wang X."/>
            <person name="Yssel A.E.J."/>
            <person name="Chaluvadi S.R."/>
            <person name="Johnson M."/>
            <person name="Gangashetty P."/>
            <person name="Hamidou F."/>
            <person name="Sanogo M.D."/>
            <person name="Zwaenepoel A."/>
            <person name="Wallace J."/>
            <person name="Van De Peer Y."/>
            <person name="Van Deynze A."/>
        </authorList>
    </citation>
    <scope>NUCLEOTIDE SEQUENCE</scope>
    <source>
        <tissue evidence="8">Leaves</tissue>
    </source>
</reference>
<feature type="compositionally biased region" description="Polar residues" evidence="6">
    <location>
        <begin position="288"/>
        <end position="300"/>
    </location>
</feature>
<dbReference type="PANTHER" id="PTHR31422:SF1">
    <property type="entry name" value="GTD-BINDING DOMAIN-CONTAINING PROTEIN"/>
    <property type="match status" value="1"/>
</dbReference>
<feature type="domain" description="GTD-binding" evidence="7">
    <location>
        <begin position="17"/>
        <end position="115"/>
    </location>
</feature>
<organism evidence="8 9">
    <name type="scientific">Digitaria exilis</name>
    <dbReference type="NCBI Taxonomy" id="1010633"/>
    <lineage>
        <taxon>Eukaryota</taxon>
        <taxon>Viridiplantae</taxon>
        <taxon>Streptophyta</taxon>
        <taxon>Embryophyta</taxon>
        <taxon>Tracheophyta</taxon>
        <taxon>Spermatophyta</taxon>
        <taxon>Magnoliopsida</taxon>
        <taxon>Liliopsida</taxon>
        <taxon>Poales</taxon>
        <taxon>Poaceae</taxon>
        <taxon>PACMAD clade</taxon>
        <taxon>Panicoideae</taxon>
        <taxon>Panicodae</taxon>
        <taxon>Paniceae</taxon>
        <taxon>Anthephorinae</taxon>
        <taxon>Digitaria</taxon>
    </lineage>
</organism>